<evidence type="ECO:0000256" key="2">
    <source>
        <dbReference type="ARBA" id="ARBA00022598"/>
    </source>
</evidence>
<dbReference type="GO" id="GO:0006189">
    <property type="term" value="P:'de novo' IMP biosynthetic process"/>
    <property type="evidence" value="ECO:0007669"/>
    <property type="project" value="UniProtKB-UniRule"/>
</dbReference>
<evidence type="ECO:0000313" key="9">
    <source>
        <dbReference type="EMBL" id="RLE49776.1"/>
    </source>
</evidence>
<sequence>MKRQDIRACILRVGGTNCDEETLLAFLDLGVKAEVIHMNYLLRGKRRLSDYHILVFPGGFSYGDHVRAGAIWGKKLVTKLSEDLKRFVEEDKAVLGICNGFQVLIESGLLPGFDAFSGKVDAVLATNMSACYECRWVFLKTKRSVCKLLKYLEAGMLLKVPIGHGEGRFLTSDDVLKKLIDQGQVVFRYAKPDGSEAGGVYPYNPNGAVLDIAGICNPKGNVLGLMPHPERAYFGWQLPDWTSRGCVQEYGDGRLILESIVKYVEESF</sequence>
<evidence type="ECO:0000256" key="6">
    <source>
        <dbReference type="ARBA" id="ARBA00022840"/>
    </source>
</evidence>
<keyword evidence="2 8" id="KW-0436">Ligase</keyword>
<organism evidence="9 10">
    <name type="scientific">Thermoproteota archaeon</name>
    <dbReference type="NCBI Taxonomy" id="2056631"/>
    <lineage>
        <taxon>Archaea</taxon>
        <taxon>Thermoproteota</taxon>
    </lineage>
</organism>
<dbReference type="NCBIfam" id="NF002252">
    <property type="entry name" value="PRK01175.1"/>
    <property type="match status" value="1"/>
</dbReference>
<gene>
    <name evidence="8" type="primary">purQ</name>
    <name evidence="9" type="ORF">DRJ33_07940</name>
</gene>
<dbReference type="HAMAP" id="MF_00421">
    <property type="entry name" value="PurQ"/>
    <property type="match status" value="1"/>
</dbReference>
<accession>A0A497ERN6</accession>
<dbReference type="Gene3D" id="3.40.50.880">
    <property type="match status" value="1"/>
</dbReference>
<comment type="catalytic activity">
    <reaction evidence="8">
        <text>N(2)-formyl-N(1)-(5-phospho-beta-D-ribosyl)glycinamide + L-glutamine + ATP + H2O = 2-formamido-N(1)-(5-O-phospho-beta-D-ribosyl)acetamidine + L-glutamate + ADP + phosphate + H(+)</text>
        <dbReference type="Rhea" id="RHEA:17129"/>
        <dbReference type="ChEBI" id="CHEBI:15377"/>
        <dbReference type="ChEBI" id="CHEBI:15378"/>
        <dbReference type="ChEBI" id="CHEBI:29985"/>
        <dbReference type="ChEBI" id="CHEBI:30616"/>
        <dbReference type="ChEBI" id="CHEBI:43474"/>
        <dbReference type="ChEBI" id="CHEBI:58359"/>
        <dbReference type="ChEBI" id="CHEBI:147286"/>
        <dbReference type="ChEBI" id="CHEBI:147287"/>
        <dbReference type="ChEBI" id="CHEBI:456216"/>
        <dbReference type="EC" id="6.3.5.3"/>
    </reaction>
</comment>
<dbReference type="InterPro" id="IPR010075">
    <property type="entry name" value="PRibForGlyAmidine_synth_PurQ"/>
</dbReference>
<dbReference type="PANTHER" id="PTHR10099:SF1">
    <property type="entry name" value="PHOSPHORIBOSYLFORMYLGLYCINAMIDINE SYNTHASE"/>
    <property type="match status" value="1"/>
</dbReference>
<dbReference type="EMBL" id="QMQX01000194">
    <property type="protein sequence ID" value="RLE49776.1"/>
    <property type="molecule type" value="Genomic_DNA"/>
</dbReference>
<dbReference type="Proteomes" id="UP000272051">
    <property type="component" value="Unassembled WGS sequence"/>
</dbReference>
<comment type="function">
    <text evidence="8">Part of the phosphoribosylformylglycinamidine synthase complex involved in the purines biosynthetic pathway. Catalyzes the ATP-dependent conversion of formylglycinamide ribonucleotide (FGAR) and glutamine to yield formylglycinamidine ribonucleotide (FGAM) and glutamate. The FGAM synthase complex is composed of three subunits. PurQ produces an ammonia molecule by converting glutamine to glutamate. PurL transfers the ammonia molecule to FGAR to form FGAM in an ATP-dependent manner. PurS interacts with PurQ and PurL and is thought to assist in the transfer of the ammonia molecule from PurQ to PurL.</text>
</comment>
<dbReference type="Pfam" id="PF13507">
    <property type="entry name" value="GATase_5"/>
    <property type="match status" value="1"/>
</dbReference>
<dbReference type="InterPro" id="IPR029062">
    <property type="entry name" value="Class_I_gatase-like"/>
</dbReference>
<dbReference type="PANTHER" id="PTHR10099">
    <property type="entry name" value="PHOSPHORIBOSYLFORMYLGLYCINAMIDINE SYNTHASE"/>
    <property type="match status" value="1"/>
</dbReference>
<keyword evidence="7 8" id="KW-0315">Glutamine amidotransferase</keyword>
<evidence type="ECO:0000256" key="8">
    <source>
        <dbReference type="HAMAP-Rule" id="MF_00421"/>
    </source>
</evidence>
<keyword evidence="4 8" id="KW-0658">Purine biosynthesis</keyword>
<keyword evidence="1 8" id="KW-0963">Cytoplasm</keyword>
<dbReference type="PIRSF" id="PIRSF001586">
    <property type="entry name" value="FGAM_synth_I"/>
    <property type="match status" value="1"/>
</dbReference>
<comment type="catalytic activity">
    <reaction evidence="8">
        <text>L-glutamine + H2O = L-glutamate + NH4(+)</text>
        <dbReference type="Rhea" id="RHEA:15889"/>
        <dbReference type="ChEBI" id="CHEBI:15377"/>
        <dbReference type="ChEBI" id="CHEBI:28938"/>
        <dbReference type="ChEBI" id="CHEBI:29985"/>
        <dbReference type="ChEBI" id="CHEBI:58359"/>
        <dbReference type="EC" id="3.5.1.2"/>
    </reaction>
</comment>
<feature type="active site" evidence="8">
    <location>
        <position position="228"/>
    </location>
</feature>
<dbReference type="AlphaFoldDB" id="A0A497ERN6"/>
<feature type="active site" description="Nucleophile" evidence="8">
    <location>
        <position position="98"/>
    </location>
</feature>
<comment type="subunit">
    <text evidence="8">Part of the FGAM synthase complex composed of 1 PurL, 1 PurQ and 2 PurS subunits.</text>
</comment>
<proteinExistence type="inferred from homology"/>
<comment type="subcellular location">
    <subcellularLocation>
        <location evidence="8">Cytoplasm</location>
    </subcellularLocation>
</comment>
<dbReference type="EC" id="6.3.5.3" evidence="8"/>
<feature type="active site" evidence="8">
    <location>
        <position position="230"/>
    </location>
</feature>
<dbReference type="SMART" id="SM01211">
    <property type="entry name" value="GATase_5"/>
    <property type="match status" value="1"/>
</dbReference>
<comment type="pathway">
    <text evidence="8">Purine metabolism; IMP biosynthesis via de novo pathway; 5-amino-1-(5-phospho-D-ribosyl)imidazole from N(2)-formyl-N(1)-(5-phospho-D-ribosyl)glycinamide: step 1/2.</text>
</comment>
<dbReference type="SUPFAM" id="SSF52317">
    <property type="entry name" value="Class I glutamine amidotransferase-like"/>
    <property type="match status" value="1"/>
</dbReference>
<evidence type="ECO:0000256" key="4">
    <source>
        <dbReference type="ARBA" id="ARBA00022755"/>
    </source>
</evidence>
<dbReference type="CDD" id="cd01740">
    <property type="entry name" value="GATase1_FGAR_AT"/>
    <property type="match status" value="1"/>
</dbReference>
<dbReference type="GO" id="GO:0005524">
    <property type="term" value="F:ATP binding"/>
    <property type="evidence" value="ECO:0007669"/>
    <property type="project" value="UniProtKB-KW"/>
</dbReference>
<protein>
    <recommendedName>
        <fullName evidence="8">Phosphoribosylformylglycinamidine synthase subunit PurQ</fullName>
        <shortName evidence="8">FGAM synthase</shortName>
        <ecNumber evidence="8">6.3.5.3</ecNumber>
    </recommendedName>
    <alternativeName>
        <fullName evidence="8">Formylglycinamide ribonucleotide amidotransferase subunit I</fullName>
        <shortName evidence="8">FGAR amidotransferase I</shortName>
        <shortName evidence="8">FGAR-AT I</shortName>
    </alternativeName>
    <alternativeName>
        <fullName evidence="8">Glutaminase PurQ</fullName>
        <ecNumber evidence="8">3.5.1.2</ecNumber>
    </alternativeName>
    <alternativeName>
        <fullName evidence="8">Phosphoribosylformylglycinamidine synthase subunit I</fullName>
    </alternativeName>
</protein>
<name>A0A497ERN6_9CREN</name>
<dbReference type="GO" id="GO:0004642">
    <property type="term" value="F:phosphoribosylformylglycinamidine synthase activity"/>
    <property type="evidence" value="ECO:0007669"/>
    <property type="project" value="UniProtKB-UniRule"/>
</dbReference>
<evidence type="ECO:0000256" key="7">
    <source>
        <dbReference type="ARBA" id="ARBA00022962"/>
    </source>
</evidence>
<dbReference type="GO" id="GO:0005737">
    <property type="term" value="C:cytoplasm"/>
    <property type="evidence" value="ECO:0007669"/>
    <property type="project" value="UniProtKB-SubCell"/>
</dbReference>
<evidence type="ECO:0000256" key="5">
    <source>
        <dbReference type="ARBA" id="ARBA00022801"/>
    </source>
</evidence>
<dbReference type="EC" id="3.5.1.2" evidence="8"/>
<dbReference type="GO" id="GO:0004359">
    <property type="term" value="F:glutaminase activity"/>
    <property type="evidence" value="ECO:0007669"/>
    <property type="project" value="UniProtKB-EC"/>
</dbReference>
<reference evidence="9 10" key="1">
    <citation type="submission" date="2018-06" db="EMBL/GenBank/DDBJ databases">
        <title>Extensive metabolic versatility and redundancy in microbially diverse, dynamic hydrothermal sediments.</title>
        <authorList>
            <person name="Dombrowski N."/>
            <person name="Teske A."/>
            <person name="Baker B.J."/>
        </authorList>
    </citation>
    <scope>NUCLEOTIDE SEQUENCE [LARGE SCALE GENOMIC DNA]</scope>
    <source>
        <strain evidence="9">B34_G17</strain>
    </source>
</reference>
<comment type="caution">
    <text evidence="9">The sequence shown here is derived from an EMBL/GenBank/DDBJ whole genome shotgun (WGS) entry which is preliminary data.</text>
</comment>
<evidence type="ECO:0000313" key="10">
    <source>
        <dbReference type="Proteomes" id="UP000272051"/>
    </source>
</evidence>
<keyword evidence="3 8" id="KW-0547">Nucleotide-binding</keyword>
<dbReference type="UniPathway" id="UPA00074">
    <property type="reaction ID" value="UER00128"/>
</dbReference>
<evidence type="ECO:0000256" key="1">
    <source>
        <dbReference type="ARBA" id="ARBA00022490"/>
    </source>
</evidence>
<dbReference type="NCBIfam" id="TIGR01737">
    <property type="entry name" value="FGAM_synth_I"/>
    <property type="match status" value="1"/>
</dbReference>
<evidence type="ECO:0000256" key="3">
    <source>
        <dbReference type="ARBA" id="ARBA00022741"/>
    </source>
</evidence>
<keyword evidence="5 8" id="KW-0378">Hydrolase</keyword>
<keyword evidence="6 8" id="KW-0067">ATP-binding</keyword>
<dbReference type="PROSITE" id="PS51273">
    <property type="entry name" value="GATASE_TYPE_1"/>
    <property type="match status" value="1"/>
</dbReference>